<dbReference type="InterPro" id="IPR001000">
    <property type="entry name" value="GH10_dom"/>
</dbReference>
<dbReference type="Pfam" id="PF00331">
    <property type="entry name" value="Glyco_hydro_10"/>
    <property type="match status" value="1"/>
</dbReference>
<comment type="catalytic activity">
    <reaction evidence="1 10">
        <text>Endohydrolysis of (1-&gt;4)-beta-D-xylosidic linkages in xylans.</text>
        <dbReference type="EC" id="3.2.1.8"/>
    </reaction>
</comment>
<proteinExistence type="inferred from homology"/>
<accession>A0A327X699</accession>
<sequence>MMLLAMAQTNHAQTVSKEAVTLKSVASFPLGAALNPKLLNNALYGRIAEREFSSVTAENHLKMHHIHPEQNRYDWSGGDALMAFAQRNGQRLHGHTLLWHQAVPKWVREFQGDSTAWEQLIKEHIQTVVGHYKGRIAAWDVVNEAFEEDGSLRKTIWLEHLGPDYIARCFRYAREADPDVKLFYNDYGQESSPGKLTAMLDMVADFKRRGIPIDGIGLQMHTNIRHPDRQIENTLRQTVNTGLLVHISELDIRINPDKKPDLVPTDALWQQQKQKFASIVRMYKTVVPKEQQHGITIWNIGDGDSWIPNFCKCQDFPLPFDKQYAKKPAYDGILEGLK</sequence>
<evidence type="ECO:0000256" key="5">
    <source>
        <dbReference type="ARBA" id="ARBA00022801"/>
    </source>
</evidence>
<evidence type="ECO:0000256" key="7">
    <source>
        <dbReference type="ARBA" id="ARBA00023295"/>
    </source>
</evidence>
<keyword evidence="6 10" id="KW-0119">Carbohydrate metabolism</keyword>
<protein>
    <recommendedName>
        <fullName evidence="10">Beta-xylanase</fullName>
        <ecNumber evidence="10">3.2.1.8</ecNumber>
    </recommendedName>
</protein>
<dbReference type="EMBL" id="QLMC01000001">
    <property type="protein sequence ID" value="RAK02630.1"/>
    <property type="molecule type" value="Genomic_DNA"/>
</dbReference>
<evidence type="ECO:0000256" key="2">
    <source>
        <dbReference type="ARBA" id="ARBA00007495"/>
    </source>
</evidence>
<keyword evidence="4" id="KW-0732">Signal</keyword>
<evidence type="ECO:0000256" key="9">
    <source>
        <dbReference type="PROSITE-ProRule" id="PRU10061"/>
    </source>
</evidence>
<evidence type="ECO:0000313" key="12">
    <source>
        <dbReference type="EMBL" id="RAK02630.1"/>
    </source>
</evidence>
<dbReference type="GO" id="GO:0031176">
    <property type="term" value="F:endo-1,4-beta-xylanase activity"/>
    <property type="evidence" value="ECO:0007669"/>
    <property type="project" value="UniProtKB-EC"/>
</dbReference>
<dbReference type="PROSITE" id="PS51760">
    <property type="entry name" value="GH10_2"/>
    <property type="match status" value="1"/>
</dbReference>
<gene>
    <name evidence="12" type="ORF">LX87_00750</name>
</gene>
<keyword evidence="3 12" id="KW-0858">Xylan degradation</keyword>
<keyword evidence="5 10" id="KW-0378">Hydrolase</keyword>
<dbReference type="GO" id="GO:0045493">
    <property type="term" value="P:xylan catabolic process"/>
    <property type="evidence" value="ECO:0007669"/>
    <property type="project" value="UniProtKB-KW"/>
</dbReference>
<evidence type="ECO:0000256" key="8">
    <source>
        <dbReference type="ARBA" id="ARBA00023326"/>
    </source>
</evidence>
<dbReference type="EC" id="3.2.1.8" evidence="10"/>
<dbReference type="InterPro" id="IPR017853">
    <property type="entry name" value="GH"/>
</dbReference>
<dbReference type="PANTHER" id="PTHR31490">
    <property type="entry name" value="GLYCOSYL HYDROLASE"/>
    <property type="match status" value="1"/>
</dbReference>
<evidence type="ECO:0000256" key="1">
    <source>
        <dbReference type="ARBA" id="ARBA00000681"/>
    </source>
</evidence>
<dbReference type="Proteomes" id="UP000248790">
    <property type="component" value="Unassembled WGS sequence"/>
</dbReference>
<feature type="active site" description="Nucleophile" evidence="9">
    <location>
        <position position="249"/>
    </location>
</feature>
<keyword evidence="13" id="KW-1185">Reference proteome</keyword>
<reference evidence="12 13" key="1">
    <citation type="submission" date="2018-06" db="EMBL/GenBank/DDBJ databases">
        <title>Genomic Encyclopedia of Archaeal and Bacterial Type Strains, Phase II (KMG-II): from individual species to whole genera.</title>
        <authorList>
            <person name="Goeker M."/>
        </authorList>
    </citation>
    <scope>NUCLEOTIDE SEQUENCE [LARGE SCALE GENOMIC DNA]</scope>
    <source>
        <strain evidence="12 13">DSM 21851</strain>
    </source>
</reference>
<comment type="similarity">
    <text evidence="2 10">Belongs to the glycosyl hydrolase 10 (cellulase F) family.</text>
</comment>
<dbReference type="SUPFAM" id="SSF51445">
    <property type="entry name" value="(Trans)glycosidases"/>
    <property type="match status" value="1"/>
</dbReference>
<evidence type="ECO:0000259" key="11">
    <source>
        <dbReference type="PROSITE" id="PS51760"/>
    </source>
</evidence>
<evidence type="ECO:0000313" key="13">
    <source>
        <dbReference type="Proteomes" id="UP000248790"/>
    </source>
</evidence>
<organism evidence="12 13">
    <name type="scientific">Larkinella arboricola</name>
    <dbReference type="NCBI Taxonomy" id="643671"/>
    <lineage>
        <taxon>Bacteria</taxon>
        <taxon>Pseudomonadati</taxon>
        <taxon>Bacteroidota</taxon>
        <taxon>Cytophagia</taxon>
        <taxon>Cytophagales</taxon>
        <taxon>Spirosomataceae</taxon>
        <taxon>Larkinella</taxon>
    </lineage>
</organism>
<feature type="domain" description="GH10" evidence="11">
    <location>
        <begin position="16"/>
        <end position="336"/>
    </location>
</feature>
<evidence type="ECO:0000256" key="6">
    <source>
        <dbReference type="ARBA" id="ARBA00023277"/>
    </source>
</evidence>
<dbReference type="PANTHER" id="PTHR31490:SF88">
    <property type="entry name" value="BETA-XYLANASE"/>
    <property type="match status" value="1"/>
</dbReference>
<dbReference type="PROSITE" id="PS00591">
    <property type="entry name" value="GH10_1"/>
    <property type="match status" value="1"/>
</dbReference>
<dbReference type="InterPro" id="IPR044846">
    <property type="entry name" value="GH10"/>
</dbReference>
<dbReference type="InterPro" id="IPR031158">
    <property type="entry name" value="GH10_AS"/>
</dbReference>
<keyword evidence="8 10" id="KW-0624">Polysaccharide degradation</keyword>
<dbReference type="AlphaFoldDB" id="A0A327X699"/>
<name>A0A327X699_LARAB</name>
<evidence type="ECO:0000256" key="3">
    <source>
        <dbReference type="ARBA" id="ARBA00022651"/>
    </source>
</evidence>
<evidence type="ECO:0000256" key="10">
    <source>
        <dbReference type="RuleBase" id="RU361174"/>
    </source>
</evidence>
<dbReference type="SMART" id="SM00633">
    <property type="entry name" value="Glyco_10"/>
    <property type="match status" value="1"/>
</dbReference>
<dbReference type="PRINTS" id="PR00134">
    <property type="entry name" value="GLHYDRLASE10"/>
</dbReference>
<comment type="caution">
    <text evidence="12">The sequence shown here is derived from an EMBL/GenBank/DDBJ whole genome shotgun (WGS) entry which is preliminary data.</text>
</comment>
<dbReference type="Gene3D" id="3.20.20.80">
    <property type="entry name" value="Glycosidases"/>
    <property type="match status" value="1"/>
</dbReference>
<keyword evidence="7 10" id="KW-0326">Glycosidase</keyword>
<evidence type="ECO:0000256" key="4">
    <source>
        <dbReference type="ARBA" id="ARBA00022729"/>
    </source>
</evidence>